<dbReference type="RefSeq" id="WP_091393045.1">
    <property type="nucleotide sequence ID" value="NZ_BKAI01000003.1"/>
</dbReference>
<dbReference type="InterPro" id="IPR011006">
    <property type="entry name" value="CheY-like_superfamily"/>
</dbReference>
<dbReference type="PANTHER" id="PTHR44591:SF3">
    <property type="entry name" value="RESPONSE REGULATORY DOMAIN-CONTAINING PROTEIN"/>
    <property type="match status" value="1"/>
</dbReference>
<gene>
    <name evidence="4" type="ORF">SAMN04487935_1361</name>
</gene>
<dbReference type="AlphaFoldDB" id="A0A1G8VH90"/>
<dbReference type="InterPro" id="IPR050595">
    <property type="entry name" value="Bact_response_regulator"/>
</dbReference>
<protein>
    <submittedName>
        <fullName evidence="4">CheY chemotaxis protein or a CheY-like REC (Receiver) domain</fullName>
    </submittedName>
</protein>
<dbReference type="SMART" id="SM00448">
    <property type="entry name" value="REC"/>
    <property type="match status" value="1"/>
</dbReference>
<dbReference type="STRING" id="1128970.SAMN04487935_1361"/>
<sequence length="131" mass="15108">MSEAKFNKVMVIDDNTIDLYVTARIMSKTHFCNDLLQYPSALDALKYFRENIKNEEAWPDVILVDIYMPEMSGFEFMDAFVHFPDALKKYPKIFIVSSSIDAHDIERAANNPYVTAFQEKPLSPEFLESIG</sequence>
<dbReference type="Proteomes" id="UP000199580">
    <property type="component" value="Unassembled WGS sequence"/>
</dbReference>
<organism evidence="4 5">
    <name type="scientific">Flavobacterium noncentrifugens</name>
    <dbReference type="NCBI Taxonomy" id="1128970"/>
    <lineage>
        <taxon>Bacteria</taxon>
        <taxon>Pseudomonadati</taxon>
        <taxon>Bacteroidota</taxon>
        <taxon>Flavobacteriia</taxon>
        <taxon>Flavobacteriales</taxon>
        <taxon>Flavobacteriaceae</taxon>
        <taxon>Flavobacterium</taxon>
    </lineage>
</organism>
<proteinExistence type="predicted"/>
<evidence type="ECO:0000313" key="5">
    <source>
        <dbReference type="Proteomes" id="UP000199580"/>
    </source>
</evidence>
<keyword evidence="5" id="KW-1185">Reference proteome</keyword>
<dbReference type="InterPro" id="IPR001789">
    <property type="entry name" value="Sig_transdc_resp-reg_receiver"/>
</dbReference>
<dbReference type="GO" id="GO:0000160">
    <property type="term" value="P:phosphorelay signal transduction system"/>
    <property type="evidence" value="ECO:0007669"/>
    <property type="project" value="InterPro"/>
</dbReference>
<name>A0A1G8VH90_9FLAO</name>
<dbReference type="Gene3D" id="3.40.50.2300">
    <property type="match status" value="1"/>
</dbReference>
<keyword evidence="1 2" id="KW-0597">Phosphoprotein</keyword>
<dbReference type="Pfam" id="PF00072">
    <property type="entry name" value="Response_reg"/>
    <property type="match status" value="1"/>
</dbReference>
<dbReference type="EMBL" id="FNEZ01000002">
    <property type="protein sequence ID" value="SDJ65486.1"/>
    <property type="molecule type" value="Genomic_DNA"/>
</dbReference>
<feature type="modified residue" description="4-aspartylphosphate" evidence="2">
    <location>
        <position position="65"/>
    </location>
</feature>
<dbReference type="OrthoDB" id="673128at2"/>
<accession>A0A1G8VH90</accession>
<evidence type="ECO:0000313" key="4">
    <source>
        <dbReference type="EMBL" id="SDJ65486.1"/>
    </source>
</evidence>
<dbReference type="SUPFAM" id="SSF52172">
    <property type="entry name" value="CheY-like"/>
    <property type="match status" value="1"/>
</dbReference>
<dbReference type="PANTHER" id="PTHR44591">
    <property type="entry name" value="STRESS RESPONSE REGULATOR PROTEIN 1"/>
    <property type="match status" value="1"/>
</dbReference>
<reference evidence="4 5" key="1">
    <citation type="submission" date="2016-10" db="EMBL/GenBank/DDBJ databases">
        <authorList>
            <person name="de Groot N.N."/>
        </authorList>
    </citation>
    <scope>NUCLEOTIDE SEQUENCE [LARGE SCALE GENOMIC DNA]</scope>
    <source>
        <strain evidence="4 5">CGMCC 1.10076</strain>
    </source>
</reference>
<feature type="domain" description="Response regulatory" evidence="3">
    <location>
        <begin position="8"/>
        <end position="131"/>
    </location>
</feature>
<dbReference type="PROSITE" id="PS50110">
    <property type="entry name" value="RESPONSE_REGULATORY"/>
    <property type="match status" value="1"/>
</dbReference>
<evidence type="ECO:0000256" key="1">
    <source>
        <dbReference type="ARBA" id="ARBA00022553"/>
    </source>
</evidence>
<evidence type="ECO:0000256" key="2">
    <source>
        <dbReference type="PROSITE-ProRule" id="PRU00169"/>
    </source>
</evidence>
<evidence type="ECO:0000259" key="3">
    <source>
        <dbReference type="PROSITE" id="PS50110"/>
    </source>
</evidence>